<sequence length="122" mass="14040">MDRYDKKKKIIHALIKTFMEQKGISQANSMNLRSIVDTSDEVLRGLGESLGEEASSRDPWLIHLLLQKLDPETRRLWSVKISEIEFQGRFVVRLPVYKDINQLGDRKGMTVSGLPAMKKKKN</sequence>
<dbReference type="Proteomes" id="UP000807504">
    <property type="component" value="Unassembled WGS sequence"/>
</dbReference>
<accession>A0A8T0F1G2</accession>
<evidence type="ECO:0000313" key="1">
    <source>
        <dbReference type="EMBL" id="KAF8784986.1"/>
    </source>
</evidence>
<evidence type="ECO:0000313" key="2">
    <source>
        <dbReference type="Proteomes" id="UP000807504"/>
    </source>
</evidence>
<dbReference type="AlphaFoldDB" id="A0A8T0F1G2"/>
<dbReference type="InterPro" id="IPR005312">
    <property type="entry name" value="DUF1759"/>
</dbReference>
<reference evidence="1" key="1">
    <citation type="journal article" date="2020" name="bioRxiv">
        <title>Chromosome-level reference genome of the European wasp spider Argiope bruennichi: a resource for studies on range expansion and evolutionary adaptation.</title>
        <authorList>
            <person name="Sheffer M.M."/>
            <person name="Hoppe A."/>
            <person name="Krehenwinkel H."/>
            <person name="Uhl G."/>
            <person name="Kuss A.W."/>
            <person name="Jensen L."/>
            <person name="Jensen C."/>
            <person name="Gillespie R.G."/>
            <person name="Hoff K.J."/>
            <person name="Prost S."/>
        </authorList>
    </citation>
    <scope>NUCLEOTIDE SEQUENCE</scope>
</reference>
<proteinExistence type="predicted"/>
<organism evidence="1 2">
    <name type="scientific">Argiope bruennichi</name>
    <name type="common">Wasp spider</name>
    <name type="synonym">Aranea bruennichi</name>
    <dbReference type="NCBI Taxonomy" id="94029"/>
    <lineage>
        <taxon>Eukaryota</taxon>
        <taxon>Metazoa</taxon>
        <taxon>Ecdysozoa</taxon>
        <taxon>Arthropoda</taxon>
        <taxon>Chelicerata</taxon>
        <taxon>Arachnida</taxon>
        <taxon>Araneae</taxon>
        <taxon>Araneomorphae</taxon>
        <taxon>Entelegynae</taxon>
        <taxon>Araneoidea</taxon>
        <taxon>Araneidae</taxon>
        <taxon>Argiope</taxon>
    </lineage>
</organism>
<dbReference type="EMBL" id="JABXBU010000030">
    <property type="protein sequence ID" value="KAF8784986.1"/>
    <property type="molecule type" value="Genomic_DNA"/>
</dbReference>
<name>A0A8T0F1G2_ARGBR</name>
<keyword evidence="2" id="KW-1185">Reference proteome</keyword>
<comment type="caution">
    <text evidence="1">The sequence shown here is derived from an EMBL/GenBank/DDBJ whole genome shotgun (WGS) entry which is preliminary data.</text>
</comment>
<reference evidence="1" key="2">
    <citation type="submission" date="2020-06" db="EMBL/GenBank/DDBJ databases">
        <authorList>
            <person name="Sheffer M."/>
        </authorList>
    </citation>
    <scope>NUCLEOTIDE SEQUENCE</scope>
</reference>
<gene>
    <name evidence="1" type="ORF">HNY73_010588</name>
</gene>
<protein>
    <submittedName>
        <fullName evidence="1">Uncharacterized protein</fullName>
    </submittedName>
</protein>
<dbReference type="Pfam" id="PF03564">
    <property type="entry name" value="DUF1759"/>
    <property type="match status" value="1"/>
</dbReference>